<comment type="caution">
    <text evidence="2">The sequence shown here is derived from an EMBL/GenBank/DDBJ whole genome shotgun (WGS) entry which is preliminary data.</text>
</comment>
<evidence type="ECO:0000313" key="2">
    <source>
        <dbReference type="EMBL" id="GIN59174.1"/>
    </source>
</evidence>
<keyword evidence="1" id="KW-0472">Membrane</keyword>
<gene>
    <name evidence="2" type="ORF">J8TS2_34930</name>
</gene>
<dbReference type="Proteomes" id="UP000679950">
    <property type="component" value="Unassembled WGS sequence"/>
</dbReference>
<feature type="transmembrane region" description="Helical" evidence="1">
    <location>
        <begin position="16"/>
        <end position="35"/>
    </location>
</feature>
<evidence type="ECO:0000313" key="3">
    <source>
        <dbReference type="Proteomes" id="UP000679950"/>
    </source>
</evidence>
<evidence type="ECO:0000256" key="1">
    <source>
        <dbReference type="SAM" id="Phobius"/>
    </source>
</evidence>
<dbReference type="EMBL" id="BORB01000037">
    <property type="protein sequence ID" value="GIN59174.1"/>
    <property type="molecule type" value="Genomic_DNA"/>
</dbReference>
<protein>
    <submittedName>
        <fullName evidence="2">Uncharacterized protein</fullName>
    </submittedName>
</protein>
<organism evidence="2 3">
    <name type="scientific">Lederbergia ruris</name>
    <dbReference type="NCBI Taxonomy" id="217495"/>
    <lineage>
        <taxon>Bacteria</taxon>
        <taxon>Bacillati</taxon>
        <taxon>Bacillota</taxon>
        <taxon>Bacilli</taxon>
        <taxon>Bacillales</taxon>
        <taxon>Bacillaceae</taxon>
        <taxon>Lederbergia</taxon>
    </lineage>
</organism>
<sequence length="91" mass="10785">MLAMYDLLLQESYAEWVLPLTIAIIWILSWQLIMLSRSVQANGRASESVQLNIFTMPTIQNERPRHRRFQLMKTVRRQESPDDSDDHHFSI</sequence>
<accession>A0ABQ4KNU6</accession>
<keyword evidence="1" id="KW-1133">Transmembrane helix</keyword>
<name>A0ABQ4KNU6_9BACI</name>
<keyword evidence="3" id="KW-1185">Reference proteome</keyword>
<keyword evidence="1" id="KW-0812">Transmembrane</keyword>
<reference evidence="2 3" key="1">
    <citation type="submission" date="2021-03" db="EMBL/GenBank/DDBJ databases">
        <title>Antimicrobial resistance genes in bacteria isolated from Japanese honey, and their potential for conferring macrolide and lincosamide resistance in the American foulbrood pathogen Paenibacillus larvae.</title>
        <authorList>
            <person name="Okamoto M."/>
            <person name="Kumagai M."/>
            <person name="Kanamori H."/>
            <person name="Takamatsu D."/>
        </authorList>
    </citation>
    <scope>NUCLEOTIDE SEQUENCE [LARGE SCALE GENOMIC DNA]</scope>
    <source>
        <strain evidence="2 3">J8TS2</strain>
    </source>
</reference>
<proteinExistence type="predicted"/>